<evidence type="ECO:0000313" key="5">
    <source>
        <dbReference type="Proteomes" id="UP001626550"/>
    </source>
</evidence>
<accession>A0ABD2Q7W0</accession>
<keyword evidence="3" id="KW-1133">Transmembrane helix</keyword>
<feature type="transmembrane region" description="Helical" evidence="3">
    <location>
        <begin position="188"/>
        <end position="211"/>
    </location>
</feature>
<dbReference type="PANTHER" id="PTHR11328:SF24">
    <property type="entry name" value="MAJOR FACILITATOR SUPERFAMILY (MFS) PROFILE DOMAIN-CONTAINING PROTEIN"/>
    <property type="match status" value="1"/>
</dbReference>
<evidence type="ECO:0000256" key="1">
    <source>
        <dbReference type="ARBA" id="ARBA00008335"/>
    </source>
</evidence>
<protein>
    <submittedName>
        <fullName evidence="4">Uncharacterized protein</fullName>
    </submittedName>
</protein>
<feature type="transmembrane region" description="Helical" evidence="3">
    <location>
        <begin position="117"/>
        <end position="137"/>
    </location>
</feature>
<comment type="similarity">
    <text evidence="1">Belongs to the major facilitator superfamily.</text>
</comment>
<name>A0ABD2Q7W0_9PLAT</name>
<dbReference type="Gene3D" id="1.20.1250.20">
    <property type="entry name" value="MFS general substrate transporter like domains"/>
    <property type="match status" value="1"/>
</dbReference>
<proteinExistence type="inferred from homology"/>
<dbReference type="PANTHER" id="PTHR11328">
    <property type="entry name" value="MAJOR FACILITATOR SUPERFAMILY DOMAIN-CONTAINING PROTEIN"/>
    <property type="match status" value="1"/>
</dbReference>
<comment type="caution">
    <text evidence="4">The sequence shown here is derived from an EMBL/GenBank/DDBJ whole genome shotgun (WGS) entry which is preliminary data.</text>
</comment>
<keyword evidence="3" id="KW-0472">Membrane</keyword>
<dbReference type="InterPro" id="IPR036259">
    <property type="entry name" value="MFS_trans_sf"/>
</dbReference>
<dbReference type="PROSITE" id="PS51257">
    <property type="entry name" value="PROKAR_LIPOPROTEIN"/>
    <property type="match status" value="1"/>
</dbReference>
<evidence type="ECO:0000256" key="3">
    <source>
        <dbReference type="SAM" id="Phobius"/>
    </source>
</evidence>
<dbReference type="AlphaFoldDB" id="A0ABD2Q7W0"/>
<feature type="transmembrane region" description="Helical" evidence="3">
    <location>
        <begin position="231"/>
        <end position="255"/>
    </location>
</feature>
<gene>
    <name evidence="4" type="ORF">Ciccas_005713</name>
</gene>
<dbReference type="Proteomes" id="UP001626550">
    <property type="component" value="Unassembled WGS sequence"/>
</dbReference>
<dbReference type="EMBL" id="JBJKFK010000697">
    <property type="protein sequence ID" value="KAL3315650.1"/>
    <property type="molecule type" value="Genomic_DNA"/>
</dbReference>
<feature type="transmembrane region" description="Helical" evidence="3">
    <location>
        <begin position="6"/>
        <end position="28"/>
    </location>
</feature>
<dbReference type="Pfam" id="PF13347">
    <property type="entry name" value="MFS_2"/>
    <property type="match status" value="1"/>
</dbReference>
<feature type="region of interest" description="Disordered" evidence="2">
    <location>
        <begin position="333"/>
        <end position="357"/>
    </location>
</feature>
<sequence length="357" mass="40429">MRRSYYLYAAAGLAIWYLITGWLCACVLPELNAESSLFRSTTSIVSTESTSSKQPKVNFLRKLVTLIKFKPYCILIWSSYTLKMANQVPNVIATILLSATVCTPIVQLICSRISKRITYFIGTFIIVSAIIGAMFIPEKPSPALFFPFFTFVGIGIAHMLLIPWSMLPDVISCYEERHGSELWIEESVFYSFFVFFTKLAVALSSAVQIVVLKLAKYRQDNPCNQPPEVGIYLRYTIFPFALLAMLISAMIMYFYPLDERKVVKEEIVANAKQNLPTWTHDPELIHEKSIANLKRSISSLKPHMSRMELESLDAAVVGTVGISAPTYFHNRFGASSRKHKRGRTVSESNDQRPKPTY</sequence>
<evidence type="ECO:0000313" key="4">
    <source>
        <dbReference type="EMBL" id="KAL3315650.1"/>
    </source>
</evidence>
<feature type="non-terminal residue" evidence="4">
    <location>
        <position position="357"/>
    </location>
</feature>
<dbReference type="InterPro" id="IPR039672">
    <property type="entry name" value="MFS_2"/>
</dbReference>
<feature type="transmembrane region" description="Helical" evidence="3">
    <location>
        <begin position="143"/>
        <end position="167"/>
    </location>
</feature>
<dbReference type="SUPFAM" id="SSF103473">
    <property type="entry name" value="MFS general substrate transporter"/>
    <property type="match status" value="1"/>
</dbReference>
<keyword evidence="5" id="KW-1185">Reference proteome</keyword>
<feature type="transmembrane region" description="Helical" evidence="3">
    <location>
        <begin position="88"/>
        <end position="110"/>
    </location>
</feature>
<reference evidence="4 5" key="1">
    <citation type="submission" date="2024-11" db="EMBL/GenBank/DDBJ databases">
        <title>Adaptive evolution of stress response genes in parasites aligns with host niche diversity.</title>
        <authorList>
            <person name="Hahn C."/>
            <person name="Resl P."/>
        </authorList>
    </citation>
    <scope>NUCLEOTIDE SEQUENCE [LARGE SCALE GENOMIC DNA]</scope>
    <source>
        <strain evidence="4">EGGRZ-B1_66</strain>
        <tissue evidence="4">Body</tissue>
    </source>
</reference>
<evidence type="ECO:0000256" key="2">
    <source>
        <dbReference type="SAM" id="MobiDB-lite"/>
    </source>
</evidence>
<organism evidence="4 5">
    <name type="scientific">Cichlidogyrus casuarinus</name>
    <dbReference type="NCBI Taxonomy" id="1844966"/>
    <lineage>
        <taxon>Eukaryota</taxon>
        <taxon>Metazoa</taxon>
        <taxon>Spiralia</taxon>
        <taxon>Lophotrochozoa</taxon>
        <taxon>Platyhelminthes</taxon>
        <taxon>Monogenea</taxon>
        <taxon>Monopisthocotylea</taxon>
        <taxon>Dactylogyridea</taxon>
        <taxon>Ancyrocephalidae</taxon>
        <taxon>Cichlidogyrus</taxon>
    </lineage>
</organism>
<keyword evidence="3" id="KW-0812">Transmembrane</keyword>